<name>A0AAV9ZC11_9AGAR</name>
<evidence type="ECO:0000313" key="1">
    <source>
        <dbReference type="EMBL" id="KAK6977347.1"/>
    </source>
</evidence>
<evidence type="ECO:0000313" key="2">
    <source>
        <dbReference type="Proteomes" id="UP001362999"/>
    </source>
</evidence>
<gene>
    <name evidence="1" type="ORF">R3P38DRAFT_3476196</name>
</gene>
<keyword evidence="2" id="KW-1185">Reference proteome</keyword>
<organism evidence="1 2">
    <name type="scientific">Favolaschia claudopus</name>
    <dbReference type="NCBI Taxonomy" id="2862362"/>
    <lineage>
        <taxon>Eukaryota</taxon>
        <taxon>Fungi</taxon>
        <taxon>Dikarya</taxon>
        <taxon>Basidiomycota</taxon>
        <taxon>Agaricomycotina</taxon>
        <taxon>Agaricomycetes</taxon>
        <taxon>Agaricomycetidae</taxon>
        <taxon>Agaricales</taxon>
        <taxon>Marasmiineae</taxon>
        <taxon>Mycenaceae</taxon>
        <taxon>Favolaschia</taxon>
    </lineage>
</organism>
<reference evidence="1 2" key="1">
    <citation type="journal article" date="2024" name="J Genomics">
        <title>Draft genome sequencing and assembly of Favolaschia claudopus CIRM-BRFM 2984 isolated from oak limbs.</title>
        <authorList>
            <person name="Navarro D."/>
            <person name="Drula E."/>
            <person name="Chaduli D."/>
            <person name="Cazenave R."/>
            <person name="Ahrendt S."/>
            <person name="Wang J."/>
            <person name="Lipzen A."/>
            <person name="Daum C."/>
            <person name="Barry K."/>
            <person name="Grigoriev I.V."/>
            <person name="Favel A."/>
            <person name="Rosso M.N."/>
            <person name="Martin F."/>
        </authorList>
    </citation>
    <scope>NUCLEOTIDE SEQUENCE [LARGE SCALE GENOMIC DNA]</scope>
    <source>
        <strain evidence="1 2">CIRM-BRFM 2984</strain>
    </source>
</reference>
<accession>A0AAV9ZC11</accession>
<protein>
    <submittedName>
        <fullName evidence="1">Uncharacterized protein</fullName>
    </submittedName>
</protein>
<dbReference type="AlphaFoldDB" id="A0AAV9ZC11"/>
<dbReference type="EMBL" id="JAWWNJ010000170">
    <property type="protein sequence ID" value="KAK6977347.1"/>
    <property type="molecule type" value="Genomic_DNA"/>
</dbReference>
<comment type="caution">
    <text evidence="1">The sequence shown here is derived from an EMBL/GenBank/DDBJ whole genome shotgun (WGS) entry which is preliminary data.</text>
</comment>
<proteinExistence type="predicted"/>
<dbReference type="Proteomes" id="UP001362999">
    <property type="component" value="Unassembled WGS sequence"/>
</dbReference>
<sequence length="397" mass="44615">MQGGESASYTYFTARVTPRTSAEQARLLLDRTPVPLRNTIAGLSLAEQESSNSSAKSFLQPEHSTDSCCVQQINAKGTLLLESLGSVTRAEIEDVDFATWQEFESQHAESFSFRTQYFHPERIIIVTHASPTHSSFTTLLRPIVDFTRAVNDGDSDQQFAVTTNETIKLQSKTSIIPDLGFGKRVVGHRASQWFVTFECAWNQSAADLLAKVKKSFETPHLLAVVCLVIDEKQYKAPLTTVAKPEGEMPACFTPDVLAPRQPLSPILYVDHPWVHIKKLSMNIYLRENETPSCFNLLPGTTDLKNQQEQADRAVLRLLGAAIGLDLFRKTLEKTEKPFPFDWVEFYEKLDHSLLGLAHERFSTWMGIESVNPPVEVVKHPLEDLEVDTVIDDFCSKK</sequence>